<evidence type="ECO:0000256" key="1">
    <source>
        <dbReference type="ARBA" id="ARBA00004141"/>
    </source>
</evidence>
<dbReference type="GO" id="GO:0015108">
    <property type="term" value="F:chloride transmembrane transporter activity"/>
    <property type="evidence" value="ECO:0007669"/>
    <property type="project" value="InterPro"/>
</dbReference>
<gene>
    <name evidence="6" type="ORF">EDC26_102441</name>
</gene>
<evidence type="ECO:0000313" key="7">
    <source>
        <dbReference type="Proteomes" id="UP000295525"/>
    </source>
</evidence>
<evidence type="ECO:0000256" key="3">
    <source>
        <dbReference type="ARBA" id="ARBA00022989"/>
    </source>
</evidence>
<dbReference type="EMBL" id="SMAJ01000002">
    <property type="protein sequence ID" value="TCT10479.1"/>
    <property type="molecule type" value="Genomic_DNA"/>
</dbReference>
<dbReference type="Gene3D" id="1.10.3080.10">
    <property type="entry name" value="Clc chloride channel"/>
    <property type="match status" value="1"/>
</dbReference>
<keyword evidence="3 5" id="KW-1133">Transmembrane helix</keyword>
<protein>
    <submittedName>
        <fullName evidence="6">H+/Cl-antiporter ClcA</fullName>
    </submittedName>
</protein>
<name>A0A4R3MDV7_9BURK</name>
<feature type="transmembrane region" description="Helical" evidence="5">
    <location>
        <begin position="264"/>
        <end position="286"/>
    </location>
</feature>
<dbReference type="PANTHER" id="PTHR43427">
    <property type="entry name" value="CHLORIDE CHANNEL PROTEIN CLC-E"/>
    <property type="match status" value="1"/>
</dbReference>
<evidence type="ECO:0000256" key="5">
    <source>
        <dbReference type="SAM" id="Phobius"/>
    </source>
</evidence>
<feature type="transmembrane region" description="Helical" evidence="5">
    <location>
        <begin position="15"/>
        <end position="40"/>
    </location>
</feature>
<keyword evidence="2 5" id="KW-0812">Transmembrane</keyword>
<dbReference type="GO" id="GO:0016020">
    <property type="term" value="C:membrane"/>
    <property type="evidence" value="ECO:0007669"/>
    <property type="project" value="UniProtKB-SubCell"/>
</dbReference>
<keyword evidence="4 5" id="KW-0472">Membrane</keyword>
<dbReference type="Proteomes" id="UP000295525">
    <property type="component" value="Unassembled WGS sequence"/>
</dbReference>
<feature type="transmembrane region" description="Helical" evidence="5">
    <location>
        <begin position="223"/>
        <end position="244"/>
    </location>
</feature>
<feature type="transmembrane region" description="Helical" evidence="5">
    <location>
        <begin position="52"/>
        <end position="74"/>
    </location>
</feature>
<feature type="transmembrane region" description="Helical" evidence="5">
    <location>
        <begin position="185"/>
        <end position="203"/>
    </location>
</feature>
<keyword evidence="7" id="KW-1185">Reference proteome</keyword>
<feature type="transmembrane region" description="Helical" evidence="5">
    <location>
        <begin position="306"/>
        <end position="327"/>
    </location>
</feature>
<dbReference type="PRINTS" id="PR00762">
    <property type="entry name" value="CLCHANNEL"/>
</dbReference>
<feature type="transmembrane region" description="Helical" evidence="5">
    <location>
        <begin position="148"/>
        <end position="173"/>
    </location>
</feature>
<evidence type="ECO:0000256" key="4">
    <source>
        <dbReference type="ARBA" id="ARBA00023136"/>
    </source>
</evidence>
<dbReference type="InterPro" id="IPR001807">
    <property type="entry name" value="ClC"/>
</dbReference>
<dbReference type="Pfam" id="PF00654">
    <property type="entry name" value="Voltage_CLC"/>
    <property type="match status" value="1"/>
</dbReference>
<organism evidence="6 7">
    <name type="scientific">Paralcaligenes ureilyticus</name>
    <dbReference type="NCBI Taxonomy" id="627131"/>
    <lineage>
        <taxon>Bacteria</taxon>
        <taxon>Pseudomonadati</taxon>
        <taxon>Pseudomonadota</taxon>
        <taxon>Betaproteobacteria</taxon>
        <taxon>Burkholderiales</taxon>
        <taxon>Alcaligenaceae</taxon>
        <taxon>Paralcaligenes</taxon>
    </lineage>
</organism>
<proteinExistence type="predicted"/>
<evidence type="ECO:0000313" key="6">
    <source>
        <dbReference type="EMBL" id="TCT10479.1"/>
    </source>
</evidence>
<feature type="transmembrane region" description="Helical" evidence="5">
    <location>
        <begin position="368"/>
        <end position="397"/>
    </location>
</feature>
<comment type="caution">
    <text evidence="6">The sequence shown here is derived from an EMBL/GenBank/DDBJ whole genome shotgun (WGS) entry which is preliminary data.</text>
</comment>
<feature type="transmembrane region" description="Helical" evidence="5">
    <location>
        <begin position="339"/>
        <end position="362"/>
    </location>
</feature>
<comment type="subcellular location">
    <subcellularLocation>
        <location evidence="1">Membrane</location>
        <topology evidence="1">Multi-pass membrane protein</topology>
    </subcellularLocation>
</comment>
<sequence>MRANYIEPLVMLATIVRWLFLAIITGLIAGTGTSAFLHALFYSTAQTAHIPLWFQMVLLPLGGILNGLILYYGYGKSTSGTNDSVIAVVHTRSGIMPYRTSLIKPIAAIITLALGGSAGKEGPCSHIGGTLASWFGRLIRLSPELQKRIVACGVSAGFASVFGTPIAGAIYGVEMLAIGRIRHDFIFPAVIAAITSFEVSKFWGITYDYFPLNMTVHFSDSLFAKVILIGILCGLVSWLFIEFIEQIRSFFTFVQRQFHIWMPLIPFMGGLILAALILVIPTGYLGLSLPLMNDALHGKDIAFLGFLWKSLLVAITLGSGFYAGIVTPQFVIGALAGNAFAHLLGIDPALGAAIGMVAVVAAASNTPIAAVFMGLELFGSSSGMYVACACVTAYIIVGHRSVYSGQLLAYSKSSWMVYTPDAALSRDKIHISYGLLKKMQFFRRRKSKGARNTKPIQK</sequence>
<dbReference type="SUPFAM" id="SSF81340">
    <property type="entry name" value="Clc chloride channel"/>
    <property type="match status" value="1"/>
</dbReference>
<reference evidence="6 7" key="1">
    <citation type="submission" date="2019-03" db="EMBL/GenBank/DDBJ databases">
        <title>Genomic Encyclopedia of Type Strains, Phase IV (KMG-IV): sequencing the most valuable type-strain genomes for metagenomic binning, comparative biology and taxonomic classification.</title>
        <authorList>
            <person name="Goeker M."/>
        </authorList>
    </citation>
    <scope>NUCLEOTIDE SEQUENCE [LARGE SCALE GENOMIC DNA]</scope>
    <source>
        <strain evidence="6 7">DSM 24591</strain>
    </source>
</reference>
<evidence type="ECO:0000256" key="2">
    <source>
        <dbReference type="ARBA" id="ARBA00022692"/>
    </source>
</evidence>
<dbReference type="InterPro" id="IPR050368">
    <property type="entry name" value="ClC-type_chloride_channel"/>
</dbReference>
<dbReference type="RefSeq" id="WP_207915050.1">
    <property type="nucleotide sequence ID" value="NZ_SMAJ01000002.1"/>
</dbReference>
<accession>A0A4R3MDV7</accession>
<dbReference type="AlphaFoldDB" id="A0A4R3MDV7"/>
<dbReference type="InterPro" id="IPR014743">
    <property type="entry name" value="Cl-channel_core"/>
</dbReference>
<dbReference type="PANTHER" id="PTHR43427:SF12">
    <property type="entry name" value="CHLORIDE TRANSPORTER"/>
    <property type="match status" value="1"/>
</dbReference>